<comment type="caution">
    <text evidence="4">The sequence shown here is derived from an EMBL/GenBank/DDBJ whole genome shotgun (WGS) entry which is preliminary data.</text>
</comment>
<reference evidence="4 5" key="1">
    <citation type="journal article" date="2019" name="PLoS Biol.">
        <title>Sex chromosomes control vertical transmission of feminizing Wolbachia symbionts in an isopod.</title>
        <authorList>
            <person name="Becking T."/>
            <person name="Chebbi M.A."/>
            <person name="Giraud I."/>
            <person name="Moumen B."/>
            <person name="Laverre T."/>
            <person name="Caubet Y."/>
            <person name="Peccoud J."/>
            <person name="Gilbert C."/>
            <person name="Cordaux R."/>
        </authorList>
    </citation>
    <scope>NUCLEOTIDE SEQUENCE [LARGE SCALE GENOMIC DNA]</scope>
    <source>
        <strain evidence="4">ANa2</strain>
        <tissue evidence="4">Whole body excluding digestive tract and cuticle</tissue>
    </source>
</reference>
<evidence type="ECO:0000256" key="2">
    <source>
        <dbReference type="ARBA" id="ARBA00022801"/>
    </source>
</evidence>
<dbReference type="SUPFAM" id="SSF102462">
    <property type="entry name" value="Peptidyl-tRNA hydrolase II"/>
    <property type="match status" value="1"/>
</dbReference>
<dbReference type="Gene3D" id="3.40.1490.10">
    <property type="entry name" value="Bit1"/>
    <property type="match status" value="1"/>
</dbReference>
<accession>A0A5N5TIB2</accession>
<dbReference type="CDD" id="cd02429">
    <property type="entry name" value="PTH2_like"/>
    <property type="match status" value="1"/>
</dbReference>
<gene>
    <name evidence="4" type="primary">PTRHD1</name>
    <name evidence="4" type="ORF">Anas_00886</name>
</gene>
<evidence type="ECO:0000256" key="3">
    <source>
        <dbReference type="ARBA" id="ARBA00048707"/>
    </source>
</evidence>
<sequence length="136" mass="15713">MNKSSTKKYRKKKIEMSNLVQYVIVRKDLLTSLSWPVGAIIAQACHATVAVTHMFYNDENMIKYLEDIDNMCKVVLSISSEQKLVSLSSQLVASNVDHKLWVEQPEDIPTCLVTKPYPKDDVQHHFKKLKLFKYEP</sequence>
<dbReference type="Pfam" id="PF01981">
    <property type="entry name" value="PTH2"/>
    <property type="match status" value="1"/>
</dbReference>
<dbReference type="AlphaFoldDB" id="A0A5N5TIB2"/>
<dbReference type="InterPro" id="IPR002833">
    <property type="entry name" value="PTH2"/>
</dbReference>
<organism evidence="4 5">
    <name type="scientific">Armadillidium nasatum</name>
    <dbReference type="NCBI Taxonomy" id="96803"/>
    <lineage>
        <taxon>Eukaryota</taxon>
        <taxon>Metazoa</taxon>
        <taxon>Ecdysozoa</taxon>
        <taxon>Arthropoda</taxon>
        <taxon>Crustacea</taxon>
        <taxon>Multicrustacea</taxon>
        <taxon>Malacostraca</taxon>
        <taxon>Eumalacostraca</taxon>
        <taxon>Peracarida</taxon>
        <taxon>Isopoda</taxon>
        <taxon>Oniscidea</taxon>
        <taxon>Crinocheta</taxon>
        <taxon>Armadillidiidae</taxon>
        <taxon>Armadillidium</taxon>
    </lineage>
</organism>
<dbReference type="GO" id="GO:0004045">
    <property type="term" value="F:peptidyl-tRNA hydrolase activity"/>
    <property type="evidence" value="ECO:0007669"/>
    <property type="project" value="UniProtKB-EC"/>
</dbReference>
<comment type="catalytic activity">
    <reaction evidence="3">
        <text>an N-acyl-L-alpha-aminoacyl-tRNA + H2O = an N-acyl-L-amino acid + a tRNA + H(+)</text>
        <dbReference type="Rhea" id="RHEA:54448"/>
        <dbReference type="Rhea" id="RHEA-COMP:10123"/>
        <dbReference type="Rhea" id="RHEA-COMP:13883"/>
        <dbReference type="ChEBI" id="CHEBI:15377"/>
        <dbReference type="ChEBI" id="CHEBI:15378"/>
        <dbReference type="ChEBI" id="CHEBI:59874"/>
        <dbReference type="ChEBI" id="CHEBI:78442"/>
        <dbReference type="ChEBI" id="CHEBI:138191"/>
        <dbReference type="EC" id="3.1.1.29"/>
    </reaction>
</comment>
<dbReference type="Proteomes" id="UP000326759">
    <property type="component" value="Unassembled WGS sequence"/>
</dbReference>
<proteinExistence type="predicted"/>
<dbReference type="EMBL" id="SEYY01001053">
    <property type="protein sequence ID" value="KAB7505939.1"/>
    <property type="molecule type" value="Genomic_DNA"/>
</dbReference>
<name>A0A5N5TIB2_9CRUS</name>
<keyword evidence="5" id="KW-1185">Reference proteome</keyword>
<dbReference type="InterPro" id="IPR023476">
    <property type="entry name" value="Pep_tRNA_hydro_II_dom_sf"/>
</dbReference>
<evidence type="ECO:0000313" key="4">
    <source>
        <dbReference type="EMBL" id="KAB7505939.1"/>
    </source>
</evidence>
<keyword evidence="2 4" id="KW-0378">Hydrolase</keyword>
<dbReference type="OrthoDB" id="201213at2759"/>
<protein>
    <recommendedName>
        <fullName evidence="1">peptidyl-tRNA hydrolase</fullName>
        <ecNumber evidence="1">3.1.1.29</ecNumber>
    </recommendedName>
</protein>
<dbReference type="InterPro" id="IPR042237">
    <property type="entry name" value="PTRHD1"/>
</dbReference>
<evidence type="ECO:0000256" key="1">
    <source>
        <dbReference type="ARBA" id="ARBA00013260"/>
    </source>
</evidence>
<evidence type="ECO:0000313" key="5">
    <source>
        <dbReference type="Proteomes" id="UP000326759"/>
    </source>
</evidence>
<dbReference type="EC" id="3.1.1.29" evidence="1"/>
<dbReference type="PANTHER" id="PTHR46194:SF1">
    <property type="entry name" value="PEPTIDYL-TRNA HYDROLASE PTRHD1-RELATED"/>
    <property type="match status" value="1"/>
</dbReference>
<dbReference type="PANTHER" id="PTHR46194">
    <property type="entry name" value="PEPTIDYL-TRNA HYDROLASE PTRHD1-RELATED"/>
    <property type="match status" value="1"/>
</dbReference>